<feature type="binding site" evidence="15">
    <location>
        <position position="295"/>
    </location>
    <ligand>
        <name>Mg(2+)</name>
        <dbReference type="ChEBI" id="CHEBI:18420"/>
        <label>1</label>
    </ligand>
</feature>
<dbReference type="Gene3D" id="3.30.1490.20">
    <property type="entry name" value="ATP-grasp fold, A domain"/>
    <property type="match status" value="1"/>
</dbReference>
<dbReference type="UniPathway" id="UPA00219"/>
<proteinExistence type="inferred from homology"/>
<dbReference type="Gene3D" id="3.40.50.20">
    <property type="match status" value="1"/>
</dbReference>
<dbReference type="InterPro" id="IPR011761">
    <property type="entry name" value="ATP-grasp"/>
</dbReference>
<evidence type="ECO:0000313" key="18">
    <source>
        <dbReference type="EMBL" id="ARW19360.1"/>
    </source>
</evidence>
<comment type="pathway">
    <text evidence="13">Cell wall biogenesis; peptidoglycan biosynthesis.</text>
</comment>
<sequence>MKIAVLAGGKSTERNVSLSSGSKITNALRSKGYDATMIDLFLGYELEDGQSYEDVFKSSNTSTDYEISDAVLTEEDIEELRTDGTVGLFGKNVLPILQAADFVFLALHGGDGENGKVQAVLDLNHIKYTGSGSLASGIAMDKAISKEIMLYNNIKTAQFAVLHAKDGIHPQLAFDYPMVVKPNSGGSSIGTRIVHDEAELAESLKDAYRFDDEIIVEEFITGREFSLGVVNGQAMPAIEIVVNDGWYDYEHKFQTGSTTKFVTPPEIEDDVHDEMKRVAVQTMDALGMTNYGRVDFLTNDTGVYVIEANNLPGMTPLSLLPQEAEAAGISYEDLCESIVLGKQKLYDELKNKFKIPL</sequence>
<evidence type="ECO:0000256" key="6">
    <source>
        <dbReference type="ARBA" id="ARBA00022723"/>
    </source>
</evidence>
<comment type="subcellular location">
    <subcellularLocation>
        <location evidence="2 13">Cytoplasm</location>
    </subcellularLocation>
</comment>
<dbReference type="InterPro" id="IPR016185">
    <property type="entry name" value="PreATP-grasp_dom_sf"/>
</dbReference>
<keyword evidence="8 16" id="KW-0067">ATP-binding</keyword>
<dbReference type="HAMAP" id="MF_00047">
    <property type="entry name" value="Dala_Dala_lig"/>
    <property type="match status" value="1"/>
</dbReference>
<evidence type="ECO:0000256" key="13">
    <source>
        <dbReference type="HAMAP-Rule" id="MF_00047"/>
    </source>
</evidence>
<dbReference type="InterPro" id="IPR005905">
    <property type="entry name" value="D_ala_D_ala"/>
</dbReference>
<feature type="active site" evidence="14">
    <location>
        <position position="318"/>
    </location>
</feature>
<evidence type="ECO:0000259" key="17">
    <source>
        <dbReference type="PROSITE" id="PS50975"/>
    </source>
</evidence>
<feature type="domain" description="ATP-grasp" evidence="17">
    <location>
        <begin position="146"/>
        <end position="340"/>
    </location>
</feature>
<dbReference type="GO" id="GO:0009252">
    <property type="term" value="P:peptidoglycan biosynthetic process"/>
    <property type="evidence" value="ECO:0007669"/>
    <property type="project" value="UniProtKB-UniRule"/>
</dbReference>
<comment type="similarity">
    <text evidence="3 13">Belongs to the D-alanine--D-alanine ligase family.</text>
</comment>
<dbReference type="PROSITE" id="PS50975">
    <property type="entry name" value="ATP_GRASP"/>
    <property type="match status" value="1"/>
</dbReference>
<feature type="active site" evidence="14">
    <location>
        <position position="13"/>
    </location>
</feature>
<dbReference type="GO" id="GO:0005524">
    <property type="term" value="F:ATP binding"/>
    <property type="evidence" value="ECO:0007669"/>
    <property type="project" value="UniProtKB-UniRule"/>
</dbReference>
<comment type="catalytic activity">
    <reaction evidence="13">
        <text>2 D-alanine + ATP = D-alanyl-D-alanine + ADP + phosphate + H(+)</text>
        <dbReference type="Rhea" id="RHEA:11224"/>
        <dbReference type="ChEBI" id="CHEBI:15378"/>
        <dbReference type="ChEBI" id="CHEBI:30616"/>
        <dbReference type="ChEBI" id="CHEBI:43474"/>
        <dbReference type="ChEBI" id="CHEBI:57416"/>
        <dbReference type="ChEBI" id="CHEBI:57822"/>
        <dbReference type="ChEBI" id="CHEBI:456216"/>
        <dbReference type="EC" id="6.3.2.4"/>
    </reaction>
</comment>
<feature type="binding site" evidence="15">
    <location>
        <position position="307"/>
    </location>
    <ligand>
        <name>Mg(2+)</name>
        <dbReference type="ChEBI" id="CHEBI:18420"/>
        <label>1</label>
    </ligand>
</feature>
<accession>A0A1Y0VMH4</accession>
<evidence type="ECO:0000313" key="19">
    <source>
        <dbReference type="Proteomes" id="UP000196118"/>
    </source>
</evidence>
<evidence type="ECO:0000256" key="16">
    <source>
        <dbReference type="PROSITE-ProRule" id="PRU00409"/>
    </source>
</evidence>
<evidence type="ECO:0000256" key="8">
    <source>
        <dbReference type="ARBA" id="ARBA00022840"/>
    </source>
</evidence>
<dbReference type="NCBIfam" id="TIGR01205">
    <property type="entry name" value="D_ala_D_alaTIGR"/>
    <property type="match status" value="1"/>
</dbReference>
<dbReference type="Pfam" id="PF07478">
    <property type="entry name" value="Dala_Dala_lig_C"/>
    <property type="match status" value="1"/>
</dbReference>
<dbReference type="GO" id="GO:0005737">
    <property type="term" value="C:cytoplasm"/>
    <property type="evidence" value="ECO:0007669"/>
    <property type="project" value="UniProtKB-SubCell"/>
</dbReference>
<keyword evidence="7 16" id="KW-0547">Nucleotide-binding</keyword>
<keyword evidence="12 13" id="KW-0961">Cell wall biogenesis/degradation</keyword>
<gene>
    <name evidence="13" type="primary">ddl</name>
    <name evidence="18" type="ORF">S100892_00773</name>
</gene>
<evidence type="ECO:0000256" key="9">
    <source>
        <dbReference type="ARBA" id="ARBA00022960"/>
    </source>
</evidence>
<evidence type="ECO:0000256" key="14">
    <source>
        <dbReference type="PIRSR" id="PIRSR039102-1"/>
    </source>
</evidence>
<dbReference type="EMBL" id="CP021474">
    <property type="protein sequence ID" value="ARW19360.1"/>
    <property type="molecule type" value="Genomic_DNA"/>
</dbReference>
<dbReference type="PROSITE" id="PS00843">
    <property type="entry name" value="DALA_DALA_LIGASE_1"/>
    <property type="match status" value="1"/>
</dbReference>
<dbReference type="AlphaFoldDB" id="A0A1Y0VMH4"/>
<keyword evidence="9 13" id="KW-0133">Cell shape</keyword>
<evidence type="ECO:0000256" key="11">
    <source>
        <dbReference type="ARBA" id="ARBA00023211"/>
    </source>
</evidence>
<dbReference type="InterPro" id="IPR013815">
    <property type="entry name" value="ATP_grasp_subdomain_1"/>
</dbReference>
<dbReference type="SUPFAM" id="SSF56059">
    <property type="entry name" value="Glutathione synthetase ATP-binding domain-like"/>
    <property type="match status" value="1"/>
</dbReference>
<name>A0A1Y0VMH4_PEDPE</name>
<evidence type="ECO:0000256" key="1">
    <source>
        <dbReference type="ARBA" id="ARBA00001936"/>
    </source>
</evidence>
<reference evidence="18 19" key="1">
    <citation type="submission" date="2017-05" db="EMBL/GenBank/DDBJ databases">
        <title>Genome sequence of Pediococcus pentosaceus strain SRCM100892.</title>
        <authorList>
            <person name="Cho S.H."/>
        </authorList>
    </citation>
    <scope>NUCLEOTIDE SEQUENCE [LARGE SCALE GENOMIC DNA]</scope>
    <source>
        <strain evidence="18 19">SRCM100892</strain>
    </source>
</reference>
<dbReference type="GO" id="GO:0046872">
    <property type="term" value="F:metal ion binding"/>
    <property type="evidence" value="ECO:0007669"/>
    <property type="project" value="UniProtKB-KW"/>
</dbReference>
<dbReference type="SMART" id="SM01209">
    <property type="entry name" value="GARS_A"/>
    <property type="match status" value="1"/>
</dbReference>
<keyword evidence="15" id="KW-0460">Magnesium</keyword>
<dbReference type="NCBIfam" id="NF002378">
    <property type="entry name" value="PRK01372.1"/>
    <property type="match status" value="1"/>
</dbReference>
<feature type="active site" evidence="14">
    <location>
        <position position="187"/>
    </location>
</feature>
<feature type="binding site" evidence="15">
    <location>
        <position position="307"/>
    </location>
    <ligand>
        <name>Mg(2+)</name>
        <dbReference type="ChEBI" id="CHEBI:18420"/>
        <label>2</label>
    </ligand>
</feature>
<evidence type="ECO:0000256" key="2">
    <source>
        <dbReference type="ARBA" id="ARBA00004496"/>
    </source>
</evidence>
<protein>
    <recommendedName>
        <fullName evidence="13">D-alanine--D-alanine ligase</fullName>
        <ecNumber evidence="13">6.3.2.4</ecNumber>
    </recommendedName>
    <alternativeName>
        <fullName evidence="13">D-Ala-D-Ala ligase</fullName>
    </alternativeName>
    <alternativeName>
        <fullName evidence="13">D-alanylalanine synthetase</fullName>
    </alternativeName>
</protein>
<evidence type="ECO:0000256" key="10">
    <source>
        <dbReference type="ARBA" id="ARBA00022984"/>
    </source>
</evidence>
<dbReference type="InterPro" id="IPR011095">
    <property type="entry name" value="Dala_Dala_lig_C"/>
</dbReference>
<evidence type="ECO:0000256" key="15">
    <source>
        <dbReference type="PIRSR" id="PIRSR039102-3"/>
    </source>
</evidence>
<organism evidence="18 19">
    <name type="scientific">Pediococcus pentosaceus</name>
    <dbReference type="NCBI Taxonomy" id="1255"/>
    <lineage>
        <taxon>Bacteria</taxon>
        <taxon>Bacillati</taxon>
        <taxon>Bacillota</taxon>
        <taxon>Bacilli</taxon>
        <taxon>Lactobacillales</taxon>
        <taxon>Lactobacillaceae</taxon>
        <taxon>Pediococcus</taxon>
    </lineage>
</organism>
<evidence type="ECO:0000256" key="12">
    <source>
        <dbReference type="ARBA" id="ARBA00023316"/>
    </source>
</evidence>
<dbReference type="GO" id="GO:0071555">
    <property type="term" value="P:cell wall organization"/>
    <property type="evidence" value="ECO:0007669"/>
    <property type="project" value="UniProtKB-KW"/>
</dbReference>
<dbReference type="GO" id="GO:0008716">
    <property type="term" value="F:D-alanine-D-alanine ligase activity"/>
    <property type="evidence" value="ECO:0007669"/>
    <property type="project" value="UniProtKB-UniRule"/>
</dbReference>
<dbReference type="PANTHER" id="PTHR23132:SF23">
    <property type="entry name" value="D-ALANINE--D-ALANINE LIGASE B"/>
    <property type="match status" value="1"/>
</dbReference>
<comment type="cofactor">
    <cofactor evidence="15">
        <name>Mg(2+)</name>
        <dbReference type="ChEBI" id="CHEBI:18420"/>
    </cofactor>
    <cofactor evidence="15">
        <name>Mn(2+)</name>
        <dbReference type="ChEBI" id="CHEBI:29035"/>
    </cofactor>
    <text evidence="15">Binds 2 magnesium or manganese ions per subunit.</text>
</comment>
<evidence type="ECO:0000256" key="5">
    <source>
        <dbReference type="ARBA" id="ARBA00022598"/>
    </source>
</evidence>
<keyword evidence="4 13" id="KW-0963">Cytoplasm</keyword>
<keyword evidence="5 13" id="KW-0436">Ligase</keyword>
<dbReference type="InterPro" id="IPR011127">
    <property type="entry name" value="Dala_Dala_lig_N"/>
</dbReference>
<dbReference type="InterPro" id="IPR000291">
    <property type="entry name" value="D-Ala_lig_Van_CS"/>
</dbReference>
<evidence type="ECO:0000256" key="3">
    <source>
        <dbReference type="ARBA" id="ARBA00010871"/>
    </source>
</evidence>
<dbReference type="Pfam" id="PF01820">
    <property type="entry name" value="Dala_Dala_lig_N"/>
    <property type="match status" value="1"/>
</dbReference>
<dbReference type="Gene3D" id="3.30.470.20">
    <property type="entry name" value="ATP-grasp fold, B domain"/>
    <property type="match status" value="1"/>
</dbReference>
<keyword evidence="10 13" id="KW-0573">Peptidoglycan synthesis</keyword>
<dbReference type="PIRSF" id="PIRSF039102">
    <property type="entry name" value="Ddl/VanB"/>
    <property type="match status" value="1"/>
</dbReference>
<dbReference type="Proteomes" id="UP000196118">
    <property type="component" value="Chromosome"/>
</dbReference>
<evidence type="ECO:0000256" key="4">
    <source>
        <dbReference type="ARBA" id="ARBA00022490"/>
    </source>
</evidence>
<comment type="function">
    <text evidence="13">Cell wall formation.</text>
</comment>
<keyword evidence="6 15" id="KW-0479">Metal-binding</keyword>
<dbReference type="GO" id="GO:0008360">
    <property type="term" value="P:regulation of cell shape"/>
    <property type="evidence" value="ECO:0007669"/>
    <property type="project" value="UniProtKB-KW"/>
</dbReference>
<comment type="cofactor">
    <cofactor evidence="1">
        <name>Mn(2+)</name>
        <dbReference type="ChEBI" id="CHEBI:29035"/>
    </cofactor>
</comment>
<feature type="binding site" evidence="15">
    <location>
        <position position="309"/>
    </location>
    <ligand>
        <name>Mg(2+)</name>
        <dbReference type="ChEBI" id="CHEBI:18420"/>
        <label>2</label>
    </ligand>
</feature>
<dbReference type="PANTHER" id="PTHR23132">
    <property type="entry name" value="D-ALANINE--D-ALANINE LIGASE"/>
    <property type="match status" value="1"/>
</dbReference>
<dbReference type="SUPFAM" id="SSF52440">
    <property type="entry name" value="PreATP-grasp domain"/>
    <property type="match status" value="1"/>
</dbReference>
<keyword evidence="11 15" id="KW-0464">Manganese</keyword>
<evidence type="ECO:0000256" key="7">
    <source>
        <dbReference type="ARBA" id="ARBA00022741"/>
    </source>
</evidence>
<dbReference type="EC" id="6.3.2.4" evidence="13"/>